<keyword evidence="3 9" id="KW-0812">Transmembrane</keyword>
<dbReference type="InterPro" id="IPR051050">
    <property type="entry name" value="Lipid_II_flippase_MurJ/MviN"/>
</dbReference>
<feature type="region of interest" description="Disordered" evidence="8">
    <location>
        <begin position="1"/>
        <end position="23"/>
    </location>
</feature>
<organism evidence="10 11">
    <name type="scientific">Klugiella xanthotipulae</name>
    <dbReference type="NCBI Taxonomy" id="244735"/>
    <lineage>
        <taxon>Bacteria</taxon>
        <taxon>Bacillati</taxon>
        <taxon>Actinomycetota</taxon>
        <taxon>Actinomycetes</taxon>
        <taxon>Micrococcales</taxon>
        <taxon>Microbacteriaceae</taxon>
        <taxon>Klugiella</taxon>
    </lineage>
</organism>
<evidence type="ECO:0000256" key="1">
    <source>
        <dbReference type="ARBA" id="ARBA00004651"/>
    </source>
</evidence>
<feature type="transmembrane region" description="Helical" evidence="9">
    <location>
        <begin position="77"/>
        <end position="95"/>
    </location>
</feature>
<dbReference type="GO" id="GO:0005886">
    <property type="term" value="C:plasma membrane"/>
    <property type="evidence" value="ECO:0007669"/>
    <property type="project" value="UniProtKB-SubCell"/>
</dbReference>
<feature type="transmembrane region" description="Helical" evidence="9">
    <location>
        <begin position="146"/>
        <end position="170"/>
    </location>
</feature>
<dbReference type="Pfam" id="PF03023">
    <property type="entry name" value="MurJ"/>
    <property type="match status" value="1"/>
</dbReference>
<evidence type="ECO:0000256" key="7">
    <source>
        <dbReference type="ARBA" id="ARBA00023136"/>
    </source>
</evidence>
<sequence>MEAAPSSPSTKRKRHHVSSAPDARIDNHGRATLWLASGTVISRVTGFLSAIILARTIGTVGLGADAFTVANSLPNNIYILIAGGVLNAVLVPQIVRAARAPDGGLSYINKLVTLAIVMLGGATVILTAAVPLVVAIYGVSYIGTPIITLAIAFGLWCMPQIFFYGLYTVLGEVLNARKMFGPFTWAPIINNVVAIGGMFVFMALFGADPSGTMEAGMWGPAQVAVLAGSATLGVLGQALVLTLFWRRAGLSFKFDFNWRGVGLRSAGRASTGVLGIMIAGQIAFIITTNVMLGADIGDASVNVLKLSWLVFVLPHSIITVSITTAHFTTMSQHAISADLPAVQRDFSEIVRTVALPLVLAMCGVMVLSMPLARLFAENREQAGALALVIVGQMAWLIFYTLIFVAQRTFYALGNARAPLIFFTGQYALQSVFSVIAGLTVPSHYLAFALALAQGIAMMLTAPFALYWLGKKLGVGLDGRRVSRTLLACLGAGAGASLVGWLLTTGMGANAEVGFGATTQGSVVTMVVVGLVMSTLYLTILWLLRLPELRTMAEPVLKRLRA</sequence>
<feature type="transmembrane region" description="Helical" evidence="9">
    <location>
        <begin position="182"/>
        <end position="205"/>
    </location>
</feature>
<keyword evidence="6 9" id="KW-1133">Transmembrane helix</keyword>
<feature type="transmembrane region" description="Helical" evidence="9">
    <location>
        <begin position="266"/>
        <end position="286"/>
    </location>
</feature>
<keyword evidence="11" id="KW-1185">Reference proteome</keyword>
<evidence type="ECO:0000256" key="4">
    <source>
        <dbReference type="ARBA" id="ARBA00022960"/>
    </source>
</evidence>
<dbReference type="GO" id="GO:0034204">
    <property type="term" value="P:lipid translocation"/>
    <property type="evidence" value="ECO:0007669"/>
    <property type="project" value="TreeGrafter"/>
</dbReference>
<evidence type="ECO:0000256" key="9">
    <source>
        <dbReference type="SAM" id="Phobius"/>
    </source>
</evidence>
<dbReference type="GO" id="GO:0015648">
    <property type="term" value="F:lipid-linked peptidoglycan transporter activity"/>
    <property type="evidence" value="ECO:0007669"/>
    <property type="project" value="TreeGrafter"/>
</dbReference>
<dbReference type="PRINTS" id="PR01806">
    <property type="entry name" value="VIRFACTRMVIN"/>
</dbReference>
<dbReference type="InterPro" id="IPR004268">
    <property type="entry name" value="MurJ"/>
</dbReference>
<keyword evidence="7 9" id="KW-0472">Membrane</keyword>
<feature type="transmembrane region" description="Helical" evidence="9">
    <location>
        <begin position="481"/>
        <end position="502"/>
    </location>
</feature>
<feature type="transmembrane region" description="Helical" evidence="9">
    <location>
        <begin position="306"/>
        <end position="328"/>
    </location>
</feature>
<feature type="transmembrane region" description="Helical" evidence="9">
    <location>
        <begin position="33"/>
        <end position="57"/>
    </location>
</feature>
<accession>A0A543HZ17</accession>
<keyword evidence="5" id="KW-0573">Peptidoglycan synthesis</keyword>
<feature type="transmembrane region" description="Helical" evidence="9">
    <location>
        <begin position="349"/>
        <end position="372"/>
    </location>
</feature>
<protein>
    <submittedName>
        <fullName evidence="10">Putative peptidoglycan lipid II flippase</fullName>
    </submittedName>
</protein>
<evidence type="ECO:0000256" key="5">
    <source>
        <dbReference type="ARBA" id="ARBA00022984"/>
    </source>
</evidence>
<dbReference type="GO" id="GO:0008360">
    <property type="term" value="P:regulation of cell shape"/>
    <property type="evidence" value="ECO:0007669"/>
    <property type="project" value="UniProtKB-KW"/>
</dbReference>
<dbReference type="PANTHER" id="PTHR47019:SF1">
    <property type="entry name" value="LIPID II FLIPPASE MURJ"/>
    <property type="match status" value="1"/>
</dbReference>
<feature type="transmembrane region" description="Helical" evidence="9">
    <location>
        <begin position="225"/>
        <end position="245"/>
    </location>
</feature>
<evidence type="ECO:0000256" key="8">
    <source>
        <dbReference type="SAM" id="MobiDB-lite"/>
    </source>
</evidence>
<evidence type="ECO:0000313" key="11">
    <source>
        <dbReference type="Proteomes" id="UP000318331"/>
    </source>
</evidence>
<dbReference type="AlphaFoldDB" id="A0A543HZ17"/>
<keyword evidence="2" id="KW-1003">Cell membrane</keyword>
<comment type="caution">
    <text evidence="10">The sequence shown here is derived from an EMBL/GenBank/DDBJ whole genome shotgun (WGS) entry which is preliminary data.</text>
</comment>
<dbReference type="GO" id="GO:0009252">
    <property type="term" value="P:peptidoglycan biosynthetic process"/>
    <property type="evidence" value="ECO:0007669"/>
    <property type="project" value="UniProtKB-KW"/>
</dbReference>
<gene>
    <name evidence="10" type="ORF">FB466_1825</name>
</gene>
<reference evidence="10 11" key="1">
    <citation type="submission" date="2019-06" db="EMBL/GenBank/DDBJ databases">
        <title>Sequencing the genomes of 1000 actinobacteria strains.</title>
        <authorList>
            <person name="Klenk H.-P."/>
        </authorList>
    </citation>
    <scope>NUCLEOTIDE SEQUENCE [LARGE SCALE GENOMIC DNA]</scope>
    <source>
        <strain evidence="10 11">DSM 18031</strain>
    </source>
</reference>
<dbReference type="PANTHER" id="PTHR47019">
    <property type="entry name" value="LIPID II FLIPPASE MURJ"/>
    <property type="match status" value="1"/>
</dbReference>
<proteinExistence type="predicted"/>
<evidence type="ECO:0000256" key="2">
    <source>
        <dbReference type="ARBA" id="ARBA00022475"/>
    </source>
</evidence>
<evidence type="ECO:0000256" key="6">
    <source>
        <dbReference type="ARBA" id="ARBA00022989"/>
    </source>
</evidence>
<feature type="transmembrane region" description="Helical" evidence="9">
    <location>
        <begin position="522"/>
        <end position="543"/>
    </location>
</feature>
<feature type="transmembrane region" description="Helical" evidence="9">
    <location>
        <begin position="417"/>
        <end position="438"/>
    </location>
</feature>
<feature type="transmembrane region" description="Helical" evidence="9">
    <location>
        <begin position="444"/>
        <end position="469"/>
    </location>
</feature>
<feature type="transmembrane region" description="Helical" evidence="9">
    <location>
        <begin position="107"/>
        <end position="140"/>
    </location>
</feature>
<evidence type="ECO:0000256" key="3">
    <source>
        <dbReference type="ARBA" id="ARBA00022692"/>
    </source>
</evidence>
<comment type="subcellular location">
    <subcellularLocation>
        <location evidence="1">Cell membrane</location>
        <topology evidence="1">Multi-pass membrane protein</topology>
    </subcellularLocation>
</comment>
<keyword evidence="4" id="KW-0133">Cell shape</keyword>
<dbReference type="Proteomes" id="UP000318331">
    <property type="component" value="Unassembled WGS sequence"/>
</dbReference>
<dbReference type="OrthoDB" id="9786339at2"/>
<evidence type="ECO:0000313" key="10">
    <source>
        <dbReference type="EMBL" id="TQM63559.1"/>
    </source>
</evidence>
<dbReference type="EMBL" id="VFPN01000002">
    <property type="protein sequence ID" value="TQM63559.1"/>
    <property type="molecule type" value="Genomic_DNA"/>
</dbReference>
<feature type="transmembrane region" description="Helical" evidence="9">
    <location>
        <begin position="384"/>
        <end position="405"/>
    </location>
</feature>
<name>A0A543HZ17_9MICO</name>